<accession>C1MIQ0</accession>
<dbReference type="RefSeq" id="XP_003055169.1">
    <property type="nucleotide sequence ID" value="XM_003055123.1"/>
</dbReference>
<dbReference type="Proteomes" id="UP000001876">
    <property type="component" value="Unassembled WGS sequence"/>
</dbReference>
<dbReference type="GeneID" id="9680727"/>
<dbReference type="SUPFAM" id="SSF51197">
    <property type="entry name" value="Clavaminate synthase-like"/>
    <property type="match status" value="1"/>
</dbReference>
<evidence type="ECO:0000256" key="1">
    <source>
        <dbReference type="SAM" id="MobiDB-lite"/>
    </source>
</evidence>
<sequence>MAAAMATTSATALVASRRAATDASALSSRDALRAAPLAPSRRRPGGAAAIFFRSGGRASSSNASSATTASASNAAGGDPWWKPPATPRAAGATEPRAGAGGLSRSAPRATGGGVVSGASERSGAAERRRAPPLAAPGAPSRVADYTRSGGSLQITRELLQRARRARADRSRRTRQEESVFSRSGGFVYARDFFSPDDFRVVREACETLRASLATERRACAKQRLGVMIPREHVVHRAFMNQTVADRISRLVGKDLQPADVPVEFRVYPPGSAMDWHQDVALYTEPQYELVFTLDNTSDSQTQWQDGEGARRGGWTEPNSVIVVRAESVIHRVTPITKGERSIVKFAFTSTLEKTREYYENLQTYD</sequence>
<dbReference type="AlphaFoldDB" id="C1MIQ0"/>
<feature type="region of interest" description="Disordered" evidence="1">
    <location>
        <begin position="56"/>
        <end position="149"/>
    </location>
</feature>
<keyword evidence="3" id="KW-1185">Reference proteome</keyword>
<feature type="region of interest" description="Disordered" evidence="1">
    <location>
        <begin position="1"/>
        <end position="43"/>
    </location>
</feature>
<dbReference type="EMBL" id="GG663735">
    <property type="protein sequence ID" value="EEH60421.1"/>
    <property type="molecule type" value="Genomic_DNA"/>
</dbReference>
<organism evidence="3">
    <name type="scientific">Micromonas pusilla (strain CCMP1545)</name>
    <name type="common">Picoplanktonic green alga</name>
    <dbReference type="NCBI Taxonomy" id="564608"/>
    <lineage>
        <taxon>Eukaryota</taxon>
        <taxon>Viridiplantae</taxon>
        <taxon>Chlorophyta</taxon>
        <taxon>Mamiellophyceae</taxon>
        <taxon>Mamiellales</taxon>
        <taxon>Mamiellaceae</taxon>
        <taxon>Micromonas</taxon>
    </lineage>
</organism>
<name>C1MIQ0_MICPC</name>
<evidence type="ECO:0000313" key="3">
    <source>
        <dbReference type="Proteomes" id="UP000001876"/>
    </source>
</evidence>
<feature type="compositionally biased region" description="Low complexity" evidence="1">
    <location>
        <begin position="56"/>
        <end position="77"/>
    </location>
</feature>
<dbReference type="Gene3D" id="2.60.120.620">
    <property type="entry name" value="q2cbj1_9rhob like domain"/>
    <property type="match status" value="1"/>
</dbReference>
<protein>
    <submittedName>
        <fullName evidence="2">Predicted protein</fullName>
    </submittedName>
</protein>
<dbReference type="OrthoDB" id="43521at2759"/>
<dbReference type="eggNOG" id="ENOG502S9A5">
    <property type="taxonomic scope" value="Eukaryota"/>
</dbReference>
<gene>
    <name evidence="2" type="ORF">MICPUCDRAFT_50652</name>
</gene>
<feature type="compositionally biased region" description="Low complexity" evidence="1">
    <location>
        <begin position="131"/>
        <end position="141"/>
    </location>
</feature>
<reference evidence="2 3" key="1">
    <citation type="journal article" date="2009" name="Science">
        <title>Green evolution and dynamic adaptations revealed by genomes of the marine picoeukaryotes Micromonas.</title>
        <authorList>
            <person name="Worden A.Z."/>
            <person name="Lee J.H."/>
            <person name="Mock T."/>
            <person name="Rouze P."/>
            <person name="Simmons M.P."/>
            <person name="Aerts A.L."/>
            <person name="Allen A.E."/>
            <person name="Cuvelier M.L."/>
            <person name="Derelle E."/>
            <person name="Everett M.V."/>
            <person name="Foulon E."/>
            <person name="Grimwood J."/>
            <person name="Gundlach H."/>
            <person name="Henrissat B."/>
            <person name="Napoli C."/>
            <person name="McDonald S.M."/>
            <person name="Parker M.S."/>
            <person name="Rombauts S."/>
            <person name="Salamov A."/>
            <person name="Von Dassow P."/>
            <person name="Badger J.H."/>
            <person name="Coutinho P.M."/>
            <person name="Demir E."/>
            <person name="Dubchak I."/>
            <person name="Gentemann C."/>
            <person name="Eikrem W."/>
            <person name="Gready J.E."/>
            <person name="John U."/>
            <person name="Lanier W."/>
            <person name="Lindquist E.A."/>
            <person name="Lucas S."/>
            <person name="Mayer K.F."/>
            <person name="Moreau H."/>
            <person name="Not F."/>
            <person name="Otillar R."/>
            <person name="Panaud O."/>
            <person name="Pangilinan J."/>
            <person name="Paulsen I."/>
            <person name="Piegu B."/>
            <person name="Poliakov A."/>
            <person name="Robbens S."/>
            <person name="Schmutz J."/>
            <person name="Toulza E."/>
            <person name="Wyss T."/>
            <person name="Zelensky A."/>
            <person name="Zhou K."/>
            <person name="Armbrust E.V."/>
            <person name="Bhattacharya D."/>
            <person name="Goodenough U.W."/>
            <person name="Van de Peer Y."/>
            <person name="Grigoriev I.V."/>
        </authorList>
    </citation>
    <scope>NUCLEOTIDE SEQUENCE [LARGE SCALE GENOMIC DNA]</scope>
    <source>
        <strain evidence="2 3">CCMP1545</strain>
    </source>
</reference>
<dbReference type="KEGG" id="mpp:MICPUCDRAFT_50652"/>
<proteinExistence type="predicted"/>
<evidence type="ECO:0000313" key="2">
    <source>
        <dbReference type="EMBL" id="EEH60421.1"/>
    </source>
</evidence>